<keyword evidence="3" id="KW-1185">Reference proteome</keyword>
<sequence length="249" mass="27584">MADVDALINAFLDEDTRFSVPLYTQEAAARYLHTPASTFRSWARGYHNHFPNRPDVVGDPLITSSGDPRRGASIPFIGLAEGMFLSALRAANVPMQKIRPALELVSDQLGVEHALASKRLYTDGAELLYEVSDHLDGDERIEPRKVIVLRNGQYVFREVVERYMKQISYDSDGVAGYANRVLLPGWEVAEIAVKPAVNFGQPYFVHNGTPLSLIEDALREGVPCDEVAAGHGLPDDQVAEVDYYLRIAV</sequence>
<dbReference type="Pfam" id="PF21321">
    <property type="entry name" value="HTH_66"/>
    <property type="match status" value="1"/>
</dbReference>
<evidence type="ECO:0000259" key="1">
    <source>
        <dbReference type="Pfam" id="PF21321"/>
    </source>
</evidence>
<protein>
    <submittedName>
        <fullName evidence="2">Antitoxin VapB45</fullName>
    </submittedName>
</protein>
<dbReference type="RefSeq" id="WP_189147969.1">
    <property type="nucleotide sequence ID" value="NZ_BAABER010000025.1"/>
</dbReference>
<proteinExistence type="predicted"/>
<evidence type="ECO:0000313" key="3">
    <source>
        <dbReference type="Proteomes" id="UP000625682"/>
    </source>
</evidence>
<feature type="domain" description="Putative antitoxin VapB45-like DNA-binding HTH" evidence="1">
    <location>
        <begin position="21"/>
        <end position="102"/>
    </location>
</feature>
<organism evidence="2 3">
    <name type="scientific">Streptomyces lacrimifluminis</name>
    <dbReference type="NCBI Taxonomy" id="1500077"/>
    <lineage>
        <taxon>Bacteria</taxon>
        <taxon>Bacillati</taxon>
        <taxon>Actinomycetota</taxon>
        <taxon>Actinomycetes</taxon>
        <taxon>Kitasatosporales</taxon>
        <taxon>Streptomycetaceae</taxon>
        <taxon>Streptomyces</taxon>
    </lineage>
</organism>
<dbReference type="Proteomes" id="UP000625682">
    <property type="component" value="Unassembled WGS sequence"/>
</dbReference>
<reference evidence="2" key="1">
    <citation type="journal article" date="2014" name="Int. J. Syst. Evol. Microbiol.">
        <title>Complete genome sequence of Corynebacterium casei LMG S-19264T (=DSM 44701T), isolated from a smear-ripened cheese.</title>
        <authorList>
            <consortium name="US DOE Joint Genome Institute (JGI-PGF)"/>
            <person name="Walter F."/>
            <person name="Albersmeier A."/>
            <person name="Kalinowski J."/>
            <person name="Ruckert C."/>
        </authorList>
    </citation>
    <scope>NUCLEOTIDE SEQUENCE</scope>
    <source>
        <strain evidence="2">CGMCC 4.7272</strain>
    </source>
</reference>
<comment type="caution">
    <text evidence="2">The sequence shown here is derived from an EMBL/GenBank/DDBJ whole genome shotgun (WGS) entry which is preliminary data.</text>
</comment>
<dbReference type="AlphaFoldDB" id="A0A917NVJ7"/>
<gene>
    <name evidence="2" type="primary">vapB45</name>
    <name evidence="2" type="ORF">GCM10012282_31540</name>
</gene>
<reference evidence="2" key="2">
    <citation type="submission" date="2020-09" db="EMBL/GenBank/DDBJ databases">
        <authorList>
            <person name="Sun Q."/>
            <person name="Zhou Y."/>
        </authorList>
    </citation>
    <scope>NUCLEOTIDE SEQUENCE</scope>
    <source>
        <strain evidence="2">CGMCC 4.7272</strain>
    </source>
</reference>
<dbReference type="InterPro" id="IPR048708">
    <property type="entry name" value="VapB45-like_HTH"/>
</dbReference>
<name>A0A917NVJ7_9ACTN</name>
<evidence type="ECO:0000313" key="2">
    <source>
        <dbReference type="EMBL" id="GGJ32601.1"/>
    </source>
</evidence>
<accession>A0A917NVJ7</accession>
<dbReference type="EMBL" id="BMMU01000009">
    <property type="protein sequence ID" value="GGJ32601.1"/>
    <property type="molecule type" value="Genomic_DNA"/>
</dbReference>